<sequence>MPRRARTYARYAMYATHTAVAVALVGALSACTGSSGSDGEDDGKPGSASASASVAPGKYRTLPEPCGTVNRGTLKDMLPGAGATPSDGTDGEGPDEGSSADPYKGEAGVTYDTDRKVGCRWKSATTLGTRHLHIDFERVVSYDPAVSDDEQAEQLYATKAEKARIPAGSTPGEESDEADTGESEDAPEDGKTPDGKASPHKEPSDDGTPKATPSDKKSSDKKPSDSASPGQDDDLAPRTLDNIGDSAYINDKLDTGDSGLHRDITLVFRTANVIATVEYDQWVTDKHRIPESRELQDKARKLAEQLAAKFDEEE</sequence>
<dbReference type="Proteomes" id="UP000319210">
    <property type="component" value="Unassembled WGS sequence"/>
</dbReference>
<dbReference type="AlphaFoldDB" id="A0A4Y3QVX6"/>
<evidence type="ECO:0008006" key="5">
    <source>
        <dbReference type="Google" id="ProtNLM"/>
    </source>
</evidence>
<organism evidence="3 4">
    <name type="scientific">Streptomyces cacaoi</name>
    <dbReference type="NCBI Taxonomy" id="1898"/>
    <lineage>
        <taxon>Bacteria</taxon>
        <taxon>Bacillati</taxon>
        <taxon>Actinomycetota</taxon>
        <taxon>Actinomycetes</taxon>
        <taxon>Kitasatosporales</taxon>
        <taxon>Streptomycetaceae</taxon>
        <taxon>Streptomyces</taxon>
    </lineage>
</organism>
<feature type="region of interest" description="Disordered" evidence="1">
    <location>
        <begin position="32"/>
        <end position="109"/>
    </location>
</feature>
<feature type="compositionally biased region" description="Acidic residues" evidence="1">
    <location>
        <begin position="173"/>
        <end position="187"/>
    </location>
</feature>
<dbReference type="EMBL" id="BJMM01000004">
    <property type="protein sequence ID" value="GEB48578.1"/>
    <property type="molecule type" value="Genomic_DNA"/>
</dbReference>
<keyword evidence="4" id="KW-1185">Reference proteome</keyword>
<evidence type="ECO:0000256" key="1">
    <source>
        <dbReference type="SAM" id="MobiDB-lite"/>
    </source>
</evidence>
<feature type="signal peptide" evidence="2">
    <location>
        <begin position="1"/>
        <end position="23"/>
    </location>
</feature>
<gene>
    <name evidence="3" type="ORF">SCA03_11290</name>
</gene>
<dbReference type="OrthoDB" id="4336125at2"/>
<evidence type="ECO:0000313" key="3">
    <source>
        <dbReference type="EMBL" id="GEB48578.1"/>
    </source>
</evidence>
<feature type="region of interest" description="Disordered" evidence="1">
    <location>
        <begin position="159"/>
        <end position="249"/>
    </location>
</feature>
<comment type="caution">
    <text evidence="3">The sequence shown here is derived from an EMBL/GenBank/DDBJ whole genome shotgun (WGS) entry which is preliminary data.</text>
</comment>
<proteinExistence type="predicted"/>
<protein>
    <recommendedName>
        <fullName evidence="5">DUF3558 domain-containing protein</fullName>
    </recommendedName>
</protein>
<feature type="chain" id="PRO_5038699732" description="DUF3558 domain-containing protein" evidence="2">
    <location>
        <begin position="24"/>
        <end position="314"/>
    </location>
</feature>
<keyword evidence="2" id="KW-0732">Signal</keyword>
<feature type="compositionally biased region" description="Basic and acidic residues" evidence="1">
    <location>
        <begin position="188"/>
        <end position="224"/>
    </location>
</feature>
<evidence type="ECO:0000256" key="2">
    <source>
        <dbReference type="SAM" id="SignalP"/>
    </source>
</evidence>
<accession>A0A4Y3QVX6</accession>
<dbReference type="PROSITE" id="PS51257">
    <property type="entry name" value="PROKAR_LIPOPROTEIN"/>
    <property type="match status" value="1"/>
</dbReference>
<evidence type="ECO:0000313" key="4">
    <source>
        <dbReference type="Proteomes" id="UP000319210"/>
    </source>
</evidence>
<reference evidence="3 4" key="1">
    <citation type="submission" date="2019-06" db="EMBL/GenBank/DDBJ databases">
        <title>Whole genome shotgun sequence of Streptomyces cacaoi subsp. cacaoi NBRC 12748.</title>
        <authorList>
            <person name="Hosoyama A."/>
            <person name="Uohara A."/>
            <person name="Ohji S."/>
            <person name="Ichikawa N."/>
        </authorList>
    </citation>
    <scope>NUCLEOTIDE SEQUENCE [LARGE SCALE GENOMIC DNA]</scope>
    <source>
        <strain evidence="3 4">NBRC 12748</strain>
    </source>
</reference>
<feature type="compositionally biased region" description="Low complexity" evidence="1">
    <location>
        <begin position="45"/>
        <end position="55"/>
    </location>
</feature>
<name>A0A4Y3QVX6_STRCI</name>